<dbReference type="Proteomes" id="UP000324091">
    <property type="component" value="Chromosome 16"/>
</dbReference>
<keyword evidence="3" id="KW-1185">Reference proteome</keyword>
<organism evidence="2 3">
    <name type="scientific">Takifugu flavidus</name>
    <name type="common">sansaifugu</name>
    <dbReference type="NCBI Taxonomy" id="433684"/>
    <lineage>
        <taxon>Eukaryota</taxon>
        <taxon>Metazoa</taxon>
        <taxon>Chordata</taxon>
        <taxon>Craniata</taxon>
        <taxon>Vertebrata</taxon>
        <taxon>Euteleostomi</taxon>
        <taxon>Actinopterygii</taxon>
        <taxon>Neopterygii</taxon>
        <taxon>Teleostei</taxon>
        <taxon>Neoteleostei</taxon>
        <taxon>Acanthomorphata</taxon>
        <taxon>Eupercaria</taxon>
        <taxon>Tetraodontiformes</taxon>
        <taxon>Tetradontoidea</taxon>
        <taxon>Tetraodontidae</taxon>
        <taxon>Takifugu</taxon>
    </lineage>
</organism>
<reference evidence="2 3" key="1">
    <citation type="submission" date="2019-04" db="EMBL/GenBank/DDBJ databases">
        <title>Chromosome genome assembly for Takifugu flavidus.</title>
        <authorList>
            <person name="Xiao S."/>
        </authorList>
    </citation>
    <scope>NUCLEOTIDE SEQUENCE [LARGE SCALE GENOMIC DNA]</scope>
    <source>
        <strain evidence="2">HTHZ2018</strain>
        <tissue evidence="2">Muscle</tissue>
    </source>
</reference>
<dbReference type="AlphaFoldDB" id="A0A5C6NZZ4"/>
<evidence type="ECO:0000313" key="2">
    <source>
        <dbReference type="EMBL" id="TWW72201.1"/>
    </source>
</evidence>
<feature type="compositionally biased region" description="Pro residues" evidence="1">
    <location>
        <begin position="17"/>
        <end position="26"/>
    </location>
</feature>
<proteinExistence type="predicted"/>
<accession>A0A5C6NZZ4</accession>
<feature type="region of interest" description="Disordered" evidence="1">
    <location>
        <begin position="156"/>
        <end position="178"/>
    </location>
</feature>
<comment type="caution">
    <text evidence="2">The sequence shown here is derived from an EMBL/GenBank/DDBJ whole genome shotgun (WGS) entry which is preliminary data.</text>
</comment>
<feature type="region of interest" description="Disordered" evidence="1">
    <location>
        <begin position="1"/>
        <end position="56"/>
    </location>
</feature>
<sequence length="178" mass="18945">MQLPERERAGGQAGPTGDPPSPPLPSPLHANHPKGPGFSVPIMDEGSGTAQGGRDGTGWDGLLFQMLGRDRYALPGDHLLQLGGVVDACSSISVRHFTSFKVTAAPTFGSRTLVFTGQRADVLTAPTAGNRRQRITSALSGVSECLLGERQTCTLDSSPVHHSRHRQTHTHTDTHTHE</sequence>
<dbReference type="EMBL" id="RHFK02000008">
    <property type="protein sequence ID" value="TWW72201.1"/>
    <property type="molecule type" value="Genomic_DNA"/>
</dbReference>
<evidence type="ECO:0000313" key="3">
    <source>
        <dbReference type="Proteomes" id="UP000324091"/>
    </source>
</evidence>
<protein>
    <submittedName>
        <fullName evidence="2">Uncharacterized protein</fullName>
    </submittedName>
</protein>
<name>A0A5C6NZZ4_9TELE</name>
<evidence type="ECO:0000256" key="1">
    <source>
        <dbReference type="SAM" id="MobiDB-lite"/>
    </source>
</evidence>
<gene>
    <name evidence="2" type="ORF">D4764_16G0006980</name>
</gene>